<dbReference type="InterPro" id="IPR053158">
    <property type="entry name" value="CapK_Type1_Caps_Biosynth"/>
</dbReference>
<sequence>MAPPGSRLDLQYRIRRWHPFRPAIEQSLALLDHADEETISRYQDRRLRQLVRLAEARSPFYRAWFREAGLDPRSVRTAADLARLPLLERSDLVTGAERFQVYPSRLLWEARSSGTTGAPITCYRTPGSSVFELSALERQWSWFGLGRSTRRVVLRGGLSADQTTRLLPGARQLLVSSFALTTQSLPAIIDAIRGFDPDAIEGWPSAIALLASFLHDQGLTLPVRAVITSSEVTTDAQADLMRAVFRGPVIDHYGQTERVALAGGCEAGGYHVFPDYGIVELLPVPGVRDRWEIVGTPLHNWGFPLFRYRTGDHVGPAGPGPCPCGRAYPLLGRVDGRHEEPFTSADGRSLPMPAIVTDNLDNVHQAQVAQLAPGRFEVRVVPAARLDLQAATAQVQANVDRYFGPGQAVTVRVVDTIPLTGQGKARNSVIDPDDVVPTSAP</sequence>
<dbReference type="OrthoDB" id="580775at2"/>
<dbReference type="InterPro" id="IPR042099">
    <property type="entry name" value="ANL_N_sf"/>
</dbReference>
<dbReference type="Proteomes" id="UP000460272">
    <property type="component" value="Unassembled WGS sequence"/>
</dbReference>
<gene>
    <name evidence="1" type="ORF">EAS64_19155</name>
</gene>
<dbReference type="GO" id="GO:0016874">
    <property type="term" value="F:ligase activity"/>
    <property type="evidence" value="ECO:0007669"/>
    <property type="project" value="UniProtKB-KW"/>
</dbReference>
<name>A0A6P2BZA8_9ACTN</name>
<dbReference type="PANTHER" id="PTHR36932:SF1">
    <property type="entry name" value="CAPSULAR POLYSACCHARIDE BIOSYNTHESIS PROTEIN"/>
    <property type="match status" value="1"/>
</dbReference>
<dbReference type="Gene3D" id="3.40.50.12780">
    <property type="entry name" value="N-terminal domain of ligase-like"/>
    <property type="match status" value="1"/>
</dbReference>
<evidence type="ECO:0000313" key="2">
    <source>
        <dbReference type="Proteomes" id="UP000460272"/>
    </source>
</evidence>
<comment type="caution">
    <text evidence="1">The sequence shown here is derived from an EMBL/GenBank/DDBJ whole genome shotgun (WGS) entry which is preliminary data.</text>
</comment>
<dbReference type="RefSeq" id="WP_145854478.1">
    <property type="nucleotide sequence ID" value="NZ_RPFW01000003.1"/>
</dbReference>
<dbReference type="EMBL" id="RPFW01000003">
    <property type="protein sequence ID" value="TVZ04479.1"/>
    <property type="molecule type" value="Genomic_DNA"/>
</dbReference>
<dbReference type="SUPFAM" id="SSF56801">
    <property type="entry name" value="Acetyl-CoA synthetase-like"/>
    <property type="match status" value="1"/>
</dbReference>
<keyword evidence="2" id="KW-1185">Reference proteome</keyword>
<proteinExistence type="predicted"/>
<keyword evidence="1" id="KW-0436">Ligase</keyword>
<dbReference type="AlphaFoldDB" id="A0A6P2BZA8"/>
<accession>A0A6P2BZA8</accession>
<protein>
    <submittedName>
        <fullName evidence="1">Phenylacetate--CoA ligase family protein</fullName>
    </submittedName>
</protein>
<organism evidence="1 2">
    <name type="scientific">Trebonia kvetii</name>
    <dbReference type="NCBI Taxonomy" id="2480626"/>
    <lineage>
        <taxon>Bacteria</taxon>
        <taxon>Bacillati</taxon>
        <taxon>Actinomycetota</taxon>
        <taxon>Actinomycetes</taxon>
        <taxon>Streptosporangiales</taxon>
        <taxon>Treboniaceae</taxon>
        <taxon>Trebonia</taxon>
    </lineage>
</organism>
<reference evidence="1 2" key="1">
    <citation type="submission" date="2018-11" db="EMBL/GenBank/DDBJ databases">
        <title>Trebonia kvetii gen.nov., sp.nov., a novel acidophilic actinobacterium, and proposal of the new actinobacterial family Treboniaceae fam. nov.</title>
        <authorList>
            <person name="Rapoport D."/>
            <person name="Sagova-Mareckova M."/>
            <person name="Sedlacek I."/>
            <person name="Provaznik J."/>
            <person name="Kralova S."/>
            <person name="Pavlinic D."/>
            <person name="Benes V."/>
            <person name="Kopecky J."/>
        </authorList>
    </citation>
    <scope>NUCLEOTIDE SEQUENCE [LARGE SCALE GENOMIC DNA]</scope>
    <source>
        <strain evidence="1 2">15Tr583</strain>
    </source>
</reference>
<dbReference type="PANTHER" id="PTHR36932">
    <property type="entry name" value="CAPSULAR POLYSACCHARIDE BIOSYNTHESIS PROTEIN"/>
    <property type="match status" value="1"/>
</dbReference>
<evidence type="ECO:0000313" key="1">
    <source>
        <dbReference type="EMBL" id="TVZ04479.1"/>
    </source>
</evidence>